<accession>A0A5D3ALS4</accession>
<dbReference type="EMBL" id="NIDF01000360">
    <property type="protein sequence ID" value="TYJ51171.1"/>
    <property type="molecule type" value="Genomic_DNA"/>
</dbReference>
<keyword evidence="2" id="KW-1185">Reference proteome</keyword>
<sequence length="111" mass="12422">MSTPASTSDIARFLSSLPDDIIHLIFDAYARSLPASSAFLDFLCLDCQTYKTYLPLLYHTIELTREPFLRRYVNHVAECTFVPVEQDNPDSLVFAPVLNPAAWDGLLNPGS</sequence>
<gene>
    <name evidence="1" type="ORF">B9479_008275</name>
</gene>
<protein>
    <submittedName>
        <fullName evidence="1">Uncharacterized protein</fullName>
    </submittedName>
</protein>
<evidence type="ECO:0000313" key="2">
    <source>
        <dbReference type="Proteomes" id="UP000322245"/>
    </source>
</evidence>
<evidence type="ECO:0000313" key="1">
    <source>
        <dbReference type="EMBL" id="TYJ51171.1"/>
    </source>
</evidence>
<feature type="non-terminal residue" evidence="1">
    <location>
        <position position="111"/>
    </location>
</feature>
<dbReference type="AlphaFoldDB" id="A0A5D3ALS4"/>
<comment type="caution">
    <text evidence="1">The sequence shown here is derived from an EMBL/GenBank/DDBJ whole genome shotgun (WGS) entry which is preliminary data.</text>
</comment>
<dbReference type="Proteomes" id="UP000322245">
    <property type="component" value="Unassembled WGS sequence"/>
</dbReference>
<name>A0A5D3ALS4_9TREE</name>
<organism evidence="1 2">
    <name type="scientific">Cryptococcus floricola</name>
    <dbReference type="NCBI Taxonomy" id="2591691"/>
    <lineage>
        <taxon>Eukaryota</taxon>
        <taxon>Fungi</taxon>
        <taxon>Dikarya</taxon>
        <taxon>Basidiomycota</taxon>
        <taxon>Agaricomycotina</taxon>
        <taxon>Tremellomycetes</taxon>
        <taxon>Tremellales</taxon>
        <taxon>Cryptococcaceae</taxon>
        <taxon>Cryptococcus</taxon>
    </lineage>
</organism>
<reference evidence="1 2" key="1">
    <citation type="submission" date="2017-05" db="EMBL/GenBank/DDBJ databases">
        <title>The Genome Sequence of Tsuchiyaea wingfieldii DSM 27421.</title>
        <authorList>
            <person name="Cuomo C."/>
            <person name="Passer A."/>
            <person name="Billmyre B."/>
            <person name="Heitman J."/>
        </authorList>
    </citation>
    <scope>NUCLEOTIDE SEQUENCE [LARGE SCALE GENOMIC DNA]</scope>
    <source>
        <strain evidence="1 2">DSM 27421</strain>
    </source>
</reference>
<proteinExistence type="predicted"/>